<protein>
    <recommendedName>
        <fullName evidence="6">Gamma-glutamyltransferase 7</fullName>
    </recommendedName>
</protein>
<feature type="signal peptide" evidence="3">
    <location>
        <begin position="1"/>
        <end position="19"/>
    </location>
</feature>
<dbReference type="SUPFAM" id="SSF56235">
    <property type="entry name" value="N-terminal nucleophile aminohydrolases (Ntn hydrolases)"/>
    <property type="match status" value="1"/>
</dbReference>
<dbReference type="EMBL" id="JAACNH010000119">
    <property type="protein sequence ID" value="KAG8431613.1"/>
    <property type="molecule type" value="Genomic_DNA"/>
</dbReference>
<comment type="similarity">
    <text evidence="1">Belongs to the gamma-glutamyltransferase family.</text>
</comment>
<evidence type="ECO:0000313" key="5">
    <source>
        <dbReference type="Proteomes" id="UP000812440"/>
    </source>
</evidence>
<accession>A0A8T2IIH0</accession>
<comment type="caution">
    <text evidence="4">The sequence shown here is derived from an EMBL/GenBank/DDBJ whole genome shotgun (WGS) entry which is preliminary data.</text>
</comment>
<name>A0A8T2IIH0_9PIPI</name>
<feature type="chain" id="PRO_5035823154" description="Gamma-glutamyltransferase 7" evidence="3">
    <location>
        <begin position="20"/>
        <end position="467"/>
    </location>
</feature>
<keyword evidence="5" id="KW-1185">Reference proteome</keyword>
<dbReference type="OrthoDB" id="1081007at2759"/>
<reference evidence="4" key="1">
    <citation type="thesis" date="2020" institute="ProQuest LLC" country="789 East Eisenhower Parkway, Ann Arbor, MI, USA">
        <title>Comparative Genomics and Chromosome Evolution.</title>
        <authorList>
            <person name="Mudd A.B."/>
        </authorList>
    </citation>
    <scope>NUCLEOTIDE SEQUENCE</scope>
    <source>
        <strain evidence="4">Female2</strain>
        <tissue evidence="4">Blood</tissue>
    </source>
</reference>
<dbReference type="Pfam" id="PF01019">
    <property type="entry name" value="G_glu_transpept"/>
    <property type="match status" value="1"/>
</dbReference>
<proteinExistence type="inferred from homology"/>
<keyword evidence="3" id="KW-0732">Signal</keyword>
<sequence>MVALGFVFYELKVFNLALGESGQTDPDGIQGDESFMEEEHENHHHEHNHENEVEKESGHHHESGTYHHAIAVTDSDSCSRAGKEILQAGGSVIDAAITAVLCLAVVHPHTTSLGGVFSTIFYNGTSAKASILNAVPHEASPERFGVPVTLQGLHLLHQKFGLKPWPDLFHAAIKLANEGFTVDAALGQALEIHQHVVHSSVGLCKLFCESSNSSGRLKGEGDLVRNPLLGTFLEQVSNANMNPTLLDTLSQSLPGDTDPAIKEKLIKTLSKVPFDVDAPLTLHMGEMTLFTSGGQTAGKILKDLMQKTSGNETTSVDWTTGGSMAPVGSNVIMAQSNGHILVMSLSLNSSFGSGVVSPSSGILFSDFVQGTDSIFWACPAVITYGTDGDVMGLAATGGSSVPSSIAQVFHNHLYLKKNITESVLDSMSNEHGSGPTKYPLTAMAVEVEAEHLHVAKSIGLCCHYEGL</sequence>
<dbReference type="AlphaFoldDB" id="A0A8T2IIH0"/>
<dbReference type="InterPro" id="IPR052688">
    <property type="entry name" value="Gamma-glutamyltransfase"/>
</dbReference>
<evidence type="ECO:0008006" key="6">
    <source>
        <dbReference type="Google" id="ProtNLM"/>
    </source>
</evidence>
<dbReference type="Proteomes" id="UP000812440">
    <property type="component" value="Unassembled WGS sequence"/>
</dbReference>
<feature type="region of interest" description="Disordered" evidence="2">
    <location>
        <begin position="37"/>
        <end position="62"/>
    </location>
</feature>
<dbReference type="Gene3D" id="3.60.20.40">
    <property type="match status" value="1"/>
</dbReference>
<gene>
    <name evidence="4" type="ORF">GDO86_017968</name>
</gene>
<dbReference type="InterPro" id="IPR029055">
    <property type="entry name" value="Ntn_hydrolases_N"/>
</dbReference>
<dbReference type="GO" id="GO:0070062">
    <property type="term" value="C:extracellular exosome"/>
    <property type="evidence" value="ECO:0007669"/>
    <property type="project" value="TreeGrafter"/>
</dbReference>
<dbReference type="PANTHER" id="PTHR47278:SF1">
    <property type="entry name" value="GLUTATHIONE HYDROLASE 6"/>
    <property type="match status" value="1"/>
</dbReference>
<evidence type="ECO:0000256" key="3">
    <source>
        <dbReference type="SAM" id="SignalP"/>
    </source>
</evidence>
<organism evidence="4 5">
    <name type="scientific">Hymenochirus boettgeri</name>
    <name type="common">Congo dwarf clawed frog</name>
    <dbReference type="NCBI Taxonomy" id="247094"/>
    <lineage>
        <taxon>Eukaryota</taxon>
        <taxon>Metazoa</taxon>
        <taxon>Chordata</taxon>
        <taxon>Craniata</taxon>
        <taxon>Vertebrata</taxon>
        <taxon>Euteleostomi</taxon>
        <taxon>Amphibia</taxon>
        <taxon>Batrachia</taxon>
        <taxon>Anura</taxon>
        <taxon>Pipoidea</taxon>
        <taxon>Pipidae</taxon>
        <taxon>Pipinae</taxon>
        <taxon>Hymenochirus</taxon>
    </lineage>
</organism>
<dbReference type="PANTHER" id="PTHR47278">
    <property type="entry name" value="GLUTATHIONE HYDROLASE 6"/>
    <property type="match status" value="1"/>
</dbReference>
<dbReference type="InterPro" id="IPR043137">
    <property type="entry name" value="GGT_ssub_C"/>
</dbReference>
<evidence type="ECO:0000256" key="1">
    <source>
        <dbReference type="ARBA" id="ARBA00009381"/>
    </source>
</evidence>
<feature type="compositionally biased region" description="Basic and acidic residues" evidence="2">
    <location>
        <begin position="40"/>
        <end position="62"/>
    </location>
</feature>
<dbReference type="PRINTS" id="PR01210">
    <property type="entry name" value="GGTRANSPTASE"/>
</dbReference>
<evidence type="ECO:0000256" key="2">
    <source>
        <dbReference type="SAM" id="MobiDB-lite"/>
    </source>
</evidence>
<evidence type="ECO:0000313" key="4">
    <source>
        <dbReference type="EMBL" id="KAG8431613.1"/>
    </source>
</evidence>